<keyword evidence="4" id="KW-1133">Transmembrane helix</keyword>
<dbReference type="InterPro" id="IPR050327">
    <property type="entry name" value="Proton-linked_MCT"/>
</dbReference>
<dbReference type="GO" id="GO:0016020">
    <property type="term" value="C:membrane"/>
    <property type="evidence" value="ECO:0007669"/>
    <property type="project" value="UniProtKB-SubCell"/>
</dbReference>
<comment type="caution">
    <text evidence="5">The sequence shown here is derived from an EMBL/GenBank/DDBJ whole genome shotgun (WGS) entry which is preliminary data.</text>
</comment>
<dbReference type="PANTHER" id="PTHR11360">
    <property type="entry name" value="MONOCARBOXYLATE TRANSPORTER"/>
    <property type="match status" value="1"/>
</dbReference>
<accession>A0A438MZ01</accession>
<feature type="transmembrane region" description="Helical" evidence="4">
    <location>
        <begin position="130"/>
        <end position="149"/>
    </location>
</feature>
<comment type="subcellular location">
    <subcellularLocation>
        <location evidence="1">Membrane</location>
        <topology evidence="1">Multi-pass membrane protein</topology>
    </subcellularLocation>
</comment>
<evidence type="ECO:0000313" key="5">
    <source>
        <dbReference type="EMBL" id="RVX68967.1"/>
    </source>
</evidence>
<dbReference type="InterPro" id="IPR011701">
    <property type="entry name" value="MFS"/>
</dbReference>
<evidence type="ECO:0000256" key="4">
    <source>
        <dbReference type="SAM" id="Phobius"/>
    </source>
</evidence>
<gene>
    <name evidence="5" type="ORF">B0A52_08034</name>
</gene>
<dbReference type="Pfam" id="PF13374">
    <property type="entry name" value="TPR_10"/>
    <property type="match status" value="1"/>
</dbReference>
<dbReference type="PANTHER" id="PTHR11360:SF315">
    <property type="entry name" value="TRANSPORTER MCH2-RELATED"/>
    <property type="match status" value="1"/>
</dbReference>
<feature type="coiled-coil region" evidence="3">
    <location>
        <begin position="235"/>
        <end position="339"/>
    </location>
</feature>
<organism evidence="5 6">
    <name type="scientific">Exophiala mesophila</name>
    <name type="common">Black yeast-like fungus</name>
    <dbReference type="NCBI Taxonomy" id="212818"/>
    <lineage>
        <taxon>Eukaryota</taxon>
        <taxon>Fungi</taxon>
        <taxon>Dikarya</taxon>
        <taxon>Ascomycota</taxon>
        <taxon>Pezizomycotina</taxon>
        <taxon>Eurotiomycetes</taxon>
        <taxon>Chaetothyriomycetidae</taxon>
        <taxon>Chaetothyriales</taxon>
        <taxon>Herpotrichiellaceae</taxon>
        <taxon>Exophiala</taxon>
    </lineage>
</organism>
<keyword evidence="4" id="KW-0472">Membrane</keyword>
<name>A0A438MZ01_EXOME</name>
<evidence type="ECO:0000313" key="6">
    <source>
        <dbReference type="Proteomes" id="UP000288859"/>
    </source>
</evidence>
<evidence type="ECO:0000256" key="3">
    <source>
        <dbReference type="SAM" id="Coils"/>
    </source>
</evidence>
<feature type="transmembrane region" description="Helical" evidence="4">
    <location>
        <begin position="94"/>
        <end position="118"/>
    </location>
</feature>
<protein>
    <submittedName>
        <fullName evidence="5">Uncharacterized protein</fullName>
    </submittedName>
</protein>
<dbReference type="InterPro" id="IPR011990">
    <property type="entry name" value="TPR-like_helical_dom_sf"/>
</dbReference>
<keyword evidence="4" id="KW-0812">Transmembrane</keyword>
<evidence type="ECO:0000256" key="1">
    <source>
        <dbReference type="ARBA" id="ARBA00004141"/>
    </source>
</evidence>
<keyword evidence="3" id="KW-0175">Coiled coil</keyword>
<proteinExistence type="inferred from homology"/>
<evidence type="ECO:0000256" key="2">
    <source>
        <dbReference type="ARBA" id="ARBA00006727"/>
    </source>
</evidence>
<dbReference type="Proteomes" id="UP000288859">
    <property type="component" value="Unassembled WGS sequence"/>
</dbReference>
<dbReference type="Gene3D" id="1.20.1250.20">
    <property type="entry name" value="MFS general substrate transporter like domains"/>
    <property type="match status" value="2"/>
</dbReference>
<dbReference type="Gene3D" id="1.25.40.10">
    <property type="entry name" value="Tetratricopeptide repeat domain"/>
    <property type="match status" value="1"/>
</dbReference>
<sequence length="360" mass="39886">MQPPVKKSLPRMWWFDRRRSLANGISAAGSGIGGLIFSFAAGAMIDQFGLAWSLRAIGLIALVANLLSASFIRDRNAIIRPKQRPFDLDLLRRWEVFFLLAWSFVSMLGYVTLLYSLSDFALSIDLSRKQATQITAFLNMGTAIGRPFIGVASDRFGRFKIASGLTLFCGVCCLGIWIPASSYGITVLFAIISGAILGVFWVTIGPLNDEQRCTKKVLLTVVGGLATVLQDQGKYEQAEEANRRALAEYEEALGRAHPDTLTCMSNLATMLQDQGKYKEAEEVNRRALAEYEEALGRAHPDTLTCMGNLATTLQDQGKYKEAEEVNRRALAEYESLRKGHSDPFLSIHYNGPRRVARAIF</sequence>
<dbReference type="SUPFAM" id="SSF48452">
    <property type="entry name" value="TPR-like"/>
    <property type="match status" value="1"/>
</dbReference>
<dbReference type="Pfam" id="PF07690">
    <property type="entry name" value="MFS_1"/>
    <property type="match status" value="1"/>
</dbReference>
<dbReference type="InterPro" id="IPR036259">
    <property type="entry name" value="MFS_trans_sf"/>
</dbReference>
<feature type="transmembrane region" description="Helical" evidence="4">
    <location>
        <begin position="21"/>
        <end position="45"/>
    </location>
</feature>
<comment type="similarity">
    <text evidence="2">Belongs to the major facilitator superfamily. Monocarboxylate porter (TC 2.A.1.13) family.</text>
</comment>
<feature type="transmembrane region" description="Helical" evidence="4">
    <location>
        <begin position="51"/>
        <end position="73"/>
    </location>
</feature>
<dbReference type="VEuPathDB" id="FungiDB:PV10_03981"/>
<feature type="transmembrane region" description="Helical" evidence="4">
    <location>
        <begin position="161"/>
        <end position="179"/>
    </location>
</feature>
<dbReference type="SMART" id="SM00028">
    <property type="entry name" value="TPR"/>
    <property type="match status" value="3"/>
</dbReference>
<dbReference type="SUPFAM" id="SSF103473">
    <property type="entry name" value="MFS general substrate transporter"/>
    <property type="match status" value="1"/>
</dbReference>
<dbReference type="OrthoDB" id="4153325at2759"/>
<reference evidence="5 6" key="1">
    <citation type="submission" date="2017-03" db="EMBL/GenBank/DDBJ databases">
        <title>Genomes of endolithic fungi from Antarctica.</title>
        <authorList>
            <person name="Coleine C."/>
            <person name="Masonjones S."/>
            <person name="Stajich J.E."/>
        </authorList>
    </citation>
    <scope>NUCLEOTIDE SEQUENCE [LARGE SCALE GENOMIC DNA]</scope>
    <source>
        <strain evidence="5 6">CCFEE 6314</strain>
    </source>
</reference>
<feature type="transmembrane region" description="Helical" evidence="4">
    <location>
        <begin position="185"/>
        <end position="207"/>
    </location>
</feature>
<dbReference type="AlphaFoldDB" id="A0A438MZ01"/>
<dbReference type="Pfam" id="PF13424">
    <property type="entry name" value="TPR_12"/>
    <property type="match status" value="1"/>
</dbReference>
<dbReference type="GO" id="GO:0022857">
    <property type="term" value="F:transmembrane transporter activity"/>
    <property type="evidence" value="ECO:0007669"/>
    <property type="project" value="InterPro"/>
</dbReference>
<dbReference type="InterPro" id="IPR019734">
    <property type="entry name" value="TPR_rpt"/>
</dbReference>
<dbReference type="EMBL" id="NAJM01000033">
    <property type="protein sequence ID" value="RVX68967.1"/>
    <property type="molecule type" value="Genomic_DNA"/>
</dbReference>